<dbReference type="EC" id="5.1.3.15" evidence="4"/>
<dbReference type="InterPro" id="IPR011013">
    <property type="entry name" value="Gal_mutarotase_sf_dom"/>
</dbReference>
<dbReference type="InterPro" id="IPR014718">
    <property type="entry name" value="GH-type_carb-bd"/>
</dbReference>
<dbReference type="Gene3D" id="2.70.98.10">
    <property type="match status" value="1"/>
</dbReference>
<dbReference type="InterPro" id="IPR008183">
    <property type="entry name" value="Aldose_1/G6P_1-epimerase"/>
</dbReference>
<dbReference type="CDD" id="cd09020">
    <property type="entry name" value="D-hex-6-P-epi_like"/>
    <property type="match status" value="1"/>
</dbReference>
<evidence type="ECO:0000256" key="1">
    <source>
        <dbReference type="ARBA" id="ARBA00001096"/>
    </source>
</evidence>
<gene>
    <name evidence="7" type="ORF">H8B19_15505</name>
</gene>
<protein>
    <recommendedName>
        <fullName evidence="4">Putative glucose-6-phosphate 1-epimerase</fullName>
        <ecNumber evidence="4">5.1.3.15</ecNumber>
    </recommendedName>
</protein>
<evidence type="ECO:0000313" key="8">
    <source>
        <dbReference type="Proteomes" id="UP000601768"/>
    </source>
</evidence>
<dbReference type="SUPFAM" id="SSF74650">
    <property type="entry name" value="Galactose mutarotase-like"/>
    <property type="match status" value="1"/>
</dbReference>
<comment type="catalytic activity">
    <reaction evidence="1">
        <text>alpha-D-glucose 6-phosphate = beta-D-glucose 6-phosphate</text>
        <dbReference type="Rhea" id="RHEA:16249"/>
        <dbReference type="ChEBI" id="CHEBI:58225"/>
        <dbReference type="ChEBI" id="CHEBI:58247"/>
        <dbReference type="EC" id="5.1.3.15"/>
    </reaction>
</comment>
<feature type="active site" evidence="5">
    <location>
        <position position="266"/>
    </location>
</feature>
<proteinExistence type="inferred from homology"/>
<evidence type="ECO:0000256" key="2">
    <source>
        <dbReference type="ARBA" id="ARBA00005866"/>
    </source>
</evidence>
<dbReference type="Pfam" id="PF01263">
    <property type="entry name" value="Aldose_epim"/>
    <property type="match status" value="1"/>
</dbReference>
<name>A0A8J6M6Q7_9ALTE</name>
<evidence type="ECO:0000256" key="6">
    <source>
        <dbReference type="PIRSR" id="PIRSR016020-2"/>
    </source>
</evidence>
<comment type="similarity">
    <text evidence="2 4">Belongs to the glucose-6-phosphate 1-epimerase family.</text>
</comment>
<comment type="caution">
    <text evidence="7">The sequence shown here is derived from an EMBL/GenBank/DDBJ whole genome shotgun (WGS) entry which is preliminary data.</text>
</comment>
<organism evidence="7 8">
    <name type="scientific">Neptunicella marina</name>
    <dbReference type="NCBI Taxonomy" id="2125989"/>
    <lineage>
        <taxon>Bacteria</taxon>
        <taxon>Pseudomonadati</taxon>
        <taxon>Pseudomonadota</taxon>
        <taxon>Gammaproteobacteria</taxon>
        <taxon>Alteromonadales</taxon>
        <taxon>Alteromonadaceae</taxon>
        <taxon>Neptunicella</taxon>
    </lineage>
</organism>
<reference evidence="7" key="1">
    <citation type="journal article" date="2018" name="Int. J. Syst. Evol. Microbiol.">
        <title>Neptunicella marina gen. nov., sp. nov., isolated from surface seawater.</title>
        <authorList>
            <person name="Liu X."/>
            <person name="Lai Q."/>
            <person name="Du Y."/>
            <person name="Zhang X."/>
            <person name="Liu Z."/>
            <person name="Sun F."/>
            <person name="Shao Z."/>
        </authorList>
    </citation>
    <scope>NUCLEOTIDE SEQUENCE</scope>
    <source>
        <strain evidence="7">S27-2</strain>
    </source>
</reference>
<feature type="binding site" evidence="6">
    <location>
        <position position="68"/>
    </location>
    <ligand>
        <name>substrate</name>
    </ligand>
</feature>
<dbReference type="EMBL" id="JACNEP010000016">
    <property type="protein sequence ID" value="MBC3767286.1"/>
    <property type="molecule type" value="Genomic_DNA"/>
</dbReference>
<accession>A0A8J6M6Q7</accession>
<evidence type="ECO:0000313" key="7">
    <source>
        <dbReference type="EMBL" id="MBC3767286.1"/>
    </source>
</evidence>
<dbReference type="Proteomes" id="UP000601768">
    <property type="component" value="Unassembled WGS sequence"/>
</dbReference>
<keyword evidence="8" id="KW-1185">Reference proteome</keyword>
<dbReference type="InterPro" id="IPR025532">
    <property type="entry name" value="G6P_1-epimerase"/>
</dbReference>
<keyword evidence="3 4" id="KW-0413">Isomerase</keyword>
<evidence type="ECO:0000256" key="3">
    <source>
        <dbReference type="ARBA" id="ARBA00023235"/>
    </source>
</evidence>
<dbReference type="AlphaFoldDB" id="A0A8J6M6Q7"/>
<dbReference type="GO" id="GO:0030246">
    <property type="term" value="F:carbohydrate binding"/>
    <property type="evidence" value="ECO:0007669"/>
    <property type="project" value="UniProtKB-UniRule"/>
</dbReference>
<evidence type="ECO:0000256" key="5">
    <source>
        <dbReference type="PIRSR" id="PIRSR016020-1"/>
    </source>
</evidence>
<reference evidence="7" key="2">
    <citation type="submission" date="2020-08" db="EMBL/GenBank/DDBJ databases">
        <authorList>
            <person name="Lai Q."/>
        </authorList>
    </citation>
    <scope>NUCLEOTIDE SEQUENCE</scope>
    <source>
        <strain evidence="7">S27-2</strain>
    </source>
</reference>
<feature type="binding site" evidence="6">
    <location>
        <position position="95"/>
    </location>
    <ligand>
        <name>substrate</name>
    </ligand>
</feature>
<dbReference type="PIRSF" id="PIRSF016020">
    <property type="entry name" value="PHexose_mutarotase"/>
    <property type="match status" value="1"/>
</dbReference>
<sequence>MNNSLLSHPHLNSQQKQGVTHIKIENALASCELSLYGAHILSFKPKHDLRERIYMSPAAIMDGTKAIRGGIPICWPWFGPHQAPNAAYPQHGYVRTQTWHMVAVSDNKKGTQISLQPASTKGEGFEGHAELTLQITVGKSLTIKLITENKGETAFSYNAALHSYFTVSHIDNVQLAGLQGDYLDKVDNGIQKTTPVPYRFAQEVDRIQLTPSPEVVINDSQLDNSQQTQVLSQGHDSLVIWNPWAEKSAALADMPDNGYLSFCCVETAVTQGHVVEAGNQHVLQQIIC</sequence>
<dbReference type="PANTHER" id="PTHR11122:SF13">
    <property type="entry name" value="GLUCOSE-6-PHOSPHATE 1-EPIMERASE"/>
    <property type="match status" value="1"/>
</dbReference>
<dbReference type="PANTHER" id="PTHR11122">
    <property type="entry name" value="APOSPORY-ASSOCIATED PROTEIN C-RELATED"/>
    <property type="match status" value="1"/>
</dbReference>
<dbReference type="GO" id="GO:0005975">
    <property type="term" value="P:carbohydrate metabolic process"/>
    <property type="evidence" value="ECO:0007669"/>
    <property type="project" value="InterPro"/>
</dbReference>
<evidence type="ECO:0000256" key="4">
    <source>
        <dbReference type="PIRNR" id="PIRNR016020"/>
    </source>
</evidence>
<feature type="active site" evidence="5">
    <location>
        <position position="162"/>
    </location>
</feature>
<dbReference type="GO" id="GO:0047938">
    <property type="term" value="F:glucose-6-phosphate 1-epimerase activity"/>
    <property type="evidence" value="ECO:0007669"/>
    <property type="project" value="UniProtKB-UniRule"/>
</dbReference>
<dbReference type="RefSeq" id="WP_186507803.1">
    <property type="nucleotide sequence ID" value="NZ_JACNEP010000016.1"/>
</dbReference>
<feature type="binding site" evidence="6">
    <location>
        <position position="90"/>
    </location>
    <ligand>
        <name>substrate</name>
    </ligand>
</feature>